<dbReference type="SUPFAM" id="SSF52091">
    <property type="entry name" value="SpoIIaa-like"/>
    <property type="match status" value="1"/>
</dbReference>
<keyword evidence="2" id="KW-1185">Reference proteome</keyword>
<dbReference type="EMBL" id="FOZL01000001">
    <property type="protein sequence ID" value="SFS18198.1"/>
    <property type="molecule type" value="Genomic_DNA"/>
</dbReference>
<accession>A0A1I6MRQ8</accession>
<dbReference type="InterPro" id="IPR021866">
    <property type="entry name" value="SpoIIAA-like"/>
</dbReference>
<dbReference type="STRING" id="474950.SAMN05421771_3377"/>
<dbReference type="AlphaFoldDB" id="A0A1I6MRQ8"/>
<proteinExistence type="predicted"/>
<dbReference type="Proteomes" id="UP000199024">
    <property type="component" value="Unassembled WGS sequence"/>
</dbReference>
<reference evidence="1 2" key="1">
    <citation type="submission" date="2016-10" db="EMBL/GenBank/DDBJ databases">
        <authorList>
            <person name="de Groot N.N."/>
        </authorList>
    </citation>
    <scope>NUCLEOTIDE SEQUENCE [LARGE SCALE GENOMIC DNA]</scope>
    <source>
        <strain evidence="1 2">DSM 21001</strain>
    </source>
</reference>
<dbReference type="InterPro" id="IPR036513">
    <property type="entry name" value="STAS_dom_sf"/>
</dbReference>
<dbReference type="RefSeq" id="WP_089840861.1">
    <property type="nucleotide sequence ID" value="NZ_FOZL01000001.1"/>
</dbReference>
<dbReference type="OrthoDB" id="119342at2"/>
<dbReference type="Gene3D" id="3.40.50.10600">
    <property type="entry name" value="SpoIIaa-like domains"/>
    <property type="match status" value="1"/>
</dbReference>
<sequence>MIEKLKATTGSAIGFSMIGKLSSEDVAQFSQEIELAMAAHKRPLGVLADLTRMEGASWDARWHEMRFLQHHTNDIARMAIICDDPWQQVSEMVLVATAVLQAETLYFHSSEILHAWHWVKMNKLDESMPVRMIYPGKGLFQNYTPEYMGI</sequence>
<organism evidence="1 2">
    <name type="scientific">Granulicella pectinivorans</name>
    <dbReference type="NCBI Taxonomy" id="474950"/>
    <lineage>
        <taxon>Bacteria</taxon>
        <taxon>Pseudomonadati</taxon>
        <taxon>Acidobacteriota</taxon>
        <taxon>Terriglobia</taxon>
        <taxon>Terriglobales</taxon>
        <taxon>Acidobacteriaceae</taxon>
        <taxon>Granulicella</taxon>
    </lineage>
</organism>
<dbReference type="Pfam" id="PF11964">
    <property type="entry name" value="SpoIIAA-like"/>
    <property type="match status" value="1"/>
</dbReference>
<dbReference type="InterPro" id="IPR038396">
    <property type="entry name" value="SpoIIAA-like_sf"/>
</dbReference>
<name>A0A1I6MRQ8_9BACT</name>
<gene>
    <name evidence="1" type="ORF">SAMN05421771_3377</name>
</gene>
<evidence type="ECO:0000313" key="1">
    <source>
        <dbReference type="EMBL" id="SFS18198.1"/>
    </source>
</evidence>
<evidence type="ECO:0000313" key="2">
    <source>
        <dbReference type="Proteomes" id="UP000199024"/>
    </source>
</evidence>
<protein>
    <submittedName>
        <fullName evidence="1">SpoIIAA-like</fullName>
    </submittedName>
</protein>